<dbReference type="Proteomes" id="UP000799754">
    <property type="component" value="Unassembled WGS sequence"/>
</dbReference>
<evidence type="ECO:0000313" key="2">
    <source>
        <dbReference type="Proteomes" id="UP000799754"/>
    </source>
</evidence>
<organism evidence="1 2">
    <name type="scientific">Macroventuria anomochaeta</name>
    <dbReference type="NCBI Taxonomy" id="301207"/>
    <lineage>
        <taxon>Eukaryota</taxon>
        <taxon>Fungi</taxon>
        <taxon>Dikarya</taxon>
        <taxon>Ascomycota</taxon>
        <taxon>Pezizomycotina</taxon>
        <taxon>Dothideomycetes</taxon>
        <taxon>Pleosporomycetidae</taxon>
        <taxon>Pleosporales</taxon>
        <taxon>Pleosporineae</taxon>
        <taxon>Didymellaceae</taxon>
        <taxon>Macroventuria</taxon>
    </lineage>
</organism>
<reference evidence="1" key="1">
    <citation type="journal article" date="2020" name="Stud. Mycol.">
        <title>101 Dothideomycetes genomes: a test case for predicting lifestyles and emergence of pathogens.</title>
        <authorList>
            <person name="Haridas S."/>
            <person name="Albert R."/>
            <person name="Binder M."/>
            <person name="Bloem J."/>
            <person name="Labutti K."/>
            <person name="Salamov A."/>
            <person name="Andreopoulos B."/>
            <person name="Baker S."/>
            <person name="Barry K."/>
            <person name="Bills G."/>
            <person name="Bluhm B."/>
            <person name="Cannon C."/>
            <person name="Castanera R."/>
            <person name="Culley D."/>
            <person name="Daum C."/>
            <person name="Ezra D."/>
            <person name="Gonzalez J."/>
            <person name="Henrissat B."/>
            <person name="Kuo A."/>
            <person name="Liang C."/>
            <person name="Lipzen A."/>
            <person name="Lutzoni F."/>
            <person name="Magnuson J."/>
            <person name="Mondo S."/>
            <person name="Nolan M."/>
            <person name="Ohm R."/>
            <person name="Pangilinan J."/>
            <person name="Park H.-J."/>
            <person name="Ramirez L."/>
            <person name="Alfaro M."/>
            <person name="Sun H."/>
            <person name="Tritt A."/>
            <person name="Yoshinaga Y."/>
            <person name="Zwiers L.-H."/>
            <person name="Turgeon B."/>
            <person name="Goodwin S."/>
            <person name="Spatafora J."/>
            <person name="Crous P."/>
            <person name="Grigoriev I."/>
        </authorList>
    </citation>
    <scope>NUCLEOTIDE SEQUENCE</scope>
    <source>
        <strain evidence="1">CBS 525.71</strain>
    </source>
</reference>
<name>A0ACB6S099_9PLEO</name>
<keyword evidence="2" id="KW-1185">Reference proteome</keyword>
<comment type="caution">
    <text evidence="1">The sequence shown here is derived from an EMBL/GenBank/DDBJ whole genome shotgun (WGS) entry which is preliminary data.</text>
</comment>
<protein>
    <submittedName>
        <fullName evidence="1">Uncharacterized protein</fullName>
    </submittedName>
</protein>
<accession>A0ACB6S099</accession>
<dbReference type="EMBL" id="MU006716">
    <property type="protein sequence ID" value="KAF2627711.1"/>
    <property type="molecule type" value="Genomic_DNA"/>
</dbReference>
<gene>
    <name evidence="1" type="ORF">BU25DRAFT_421685</name>
</gene>
<evidence type="ECO:0000313" key="1">
    <source>
        <dbReference type="EMBL" id="KAF2627711.1"/>
    </source>
</evidence>
<proteinExistence type="predicted"/>
<sequence>MGRTFTVEEGTRWRILSPLSHLALEQTHSPCEARQVFTCICLDEPWRSYGEIVWATQKTIENHESLIQDYDNGLRLHPTCQETKDTLHITQRDITCCTAPTDRLNYVTEQERKSLDRLGARQCASAPWLLGFSQGQVGPDMYEEAIVGGYCIFALMTKLPGKHLSVCYDEFCRTFDRPVRNILWDEKRKKCYIVDFEDSTFVGERKDPLAFKGKKVELWCLGEENVLKYQYHYLGWNNGYRPTGLGVRPGAGDDDKHEASPATQLANCKKHTMEGEYFGQYAPPQSDAVDDMPWLSDFIAGDTATEDWRNNFPQFPPDSATNNASISPFEYDFTNLGTLVTVNDYATTPDVVPGMAAPLSILLQQVQQERNLESVQQRRSLPQKRSTYFKRTSGKSSSPIPIITPERTHSEPQSLAMQRWQDSPPQNEAASLSAICSALENPMTNGTPNSPWTPNFDAFRTYRTPPSLTSVASSVSSRHSGGSSRSAASGTSKRSRVMKKTRKPKVIRKETNPEDRIFKCTFCCDTFKHKYDWARHEQSLHLSTTEWQCAPHGGCVVLSTGRAHCAYCSALDPTTEHLEKHNHSACHGEQATPRSFRRKDHLVQHLRLFHGIETLPLVEDWKVALPPISSRCGFCNANLSSWDERVNHLAAHYRQGKTMADWTGGHGFGAATATRVTSALPPYLIADDSRSLVPFSATDPASKDHFNQLTSRLNQEGLLAPGLQDQTGASGSNTTMLPKLMEDDTMMFADMLAQHLSQFARNNVLRGIMPTDEMFQREARRVAFGDEDGWNQTLADNQQWLKSFRQQEDWLNQAAQLSLN</sequence>